<feature type="non-terminal residue" evidence="1">
    <location>
        <position position="1"/>
    </location>
</feature>
<organism evidence="1 2">
    <name type="scientific">Eretmocerus hayati</name>
    <dbReference type="NCBI Taxonomy" id="131215"/>
    <lineage>
        <taxon>Eukaryota</taxon>
        <taxon>Metazoa</taxon>
        <taxon>Ecdysozoa</taxon>
        <taxon>Arthropoda</taxon>
        <taxon>Hexapoda</taxon>
        <taxon>Insecta</taxon>
        <taxon>Pterygota</taxon>
        <taxon>Neoptera</taxon>
        <taxon>Endopterygota</taxon>
        <taxon>Hymenoptera</taxon>
        <taxon>Apocrita</taxon>
        <taxon>Proctotrupomorpha</taxon>
        <taxon>Chalcidoidea</taxon>
        <taxon>Aphelinidae</taxon>
        <taxon>Aphelininae</taxon>
        <taxon>Eretmocerus</taxon>
    </lineage>
</organism>
<feature type="non-terminal residue" evidence="1">
    <location>
        <position position="137"/>
    </location>
</feature>
<dbReference type="EMBL" id="CM056744">
    <property type="protein sequence ID" value="KAJ8666330.1"/>
    <property type="molecule type" value="Genomic_DNA"/>
</dbReference>
<evidence type="ECO:0000313" key="1">
    <source>
        <dbReference type="EMBL" id="KAJ8666330.1"/>
    </source>
</evidence>
<sequence length="137" mass="15365">VIETQTRMNNSSMILPRLEESLDPPRISIIGNENHELGGPCFKTEQTKEITISPTNTSRSSSVISHESTILQLCEMNTNQMFPSTRFSTRVHRSTSYSPGAKDPVLDSSSDITSRSRSPSIPRRRGSPSFLDRRRIT</sequence>
<proteinExistence type="predicted"/>
<gene>
    <name evidence="1" type="ORF">QAD02_007992</name>
</gene>
<dbReference type="Proteomes" id="UP001239111">
    <property type="component" value="Chromosome 4"/>
</dbReference>
<comment type="caution">
    <text evidence="1">The sequence shown here is derived from an EMBL/GenBank/DDBJ whole genome shotgun (WGS) entry which is preliminary data.</text>
</comment>
<keyword evidence="2" id="KW-1185">Reference proteome</keyword>
<evidence type="ECO:0000313" key="2">
    <source>
        <dbReference type="Proteomes" id="UP001239111"/>
    </source>
</evidence>
<protein>
    <submittedName>
        <fullName evidence="1">Uncharacterized protein</fullName>
    </submittedName>
</protein>
<accession>A0ACC2N9J8</accession>
<reference evidence="1" key="1">
    <citation type="submission" date="2023-04" db="EMBL/GenBank/DDBJ databases">
        <title>A chromosome-level genome assembly of the parasitoid wasp Eretmocerus hayati.</title>
        <authorList>
            <person name="Zhong Y."/>
            <person name="Liu S."/>
            <person name="Liu Y."/>
        </authorList>
    </citation>
    <scope>NUCLEOTIDE SEQUENCE</scope>
    <source>
        <strain evidence="1">ZJU_SS_LIU_2023</strain>
    </source>
</reference>
<name>A0ACC2N9J8_9HYME</name>